<feature type="compositionally biased region" description="Polar residues" evidence="9">
    <location>
        <begin position="105"/>
        <end position="114"/>
    </location>
</feature>
<proteinExistence type="predicted"/>
<feature type="domain" description="X8" evidence="11">
    <location>
        <begin position="120"/>
        <end position="204"/>
    </location>
</feature>
<keyword evidence="4 10" id="KW-0732">Signal</keyword>
<evidence type="ECO:0000256" key="7">
    <source>
        <dbReference type="ARBA" id="ARBA00023180"/>
    </source>
</evidence>
<keyword evidence="2" id="KW-1003">Cell membrane</keyword>
<evidence type="ECO:0000256" key="8">
    <source>
        <dbReference type="ARBA" id="ARBA00023288"/>
    </source>
</evidence>
<dbReference type="GeneID" id="110797252"/>
<dbReference type="Pfam" id="PF07983">
    <property type="entry name" value="X8"/>
    <property type="match status" value="1"/>
</dbReference>
<feature type="signal peptide" evidence="10">
    <location>
        <begin position="1"/>
        <end position="23"/>
    </location>
</feature>
<evidence type="ECO:0000256" key="6">
    <source>
        <dbReference type="ARBA" id="ARBA00023157"/>
    </source>
</evidence>
<dbReference type="OrthoDB" id="417697at2759"/>
<evidence type="ECO:0000313" key="12">
    <source>
        <dbReference type="Proteomes" id="UP000813463"/>
    </source>
</evidence>
<dbReference type="AlphaFoldDB" id="A0A9R0J003"/>
<accession>A0A9R0J003</accession>
<dbReference type="Proteomes" id="UP000813463">
    <property type="component" value="Chromosome 4"/>
</dbReference>
<protein>
    <submittedName>
        <fullName evidence="13">PLASMODESMATA CALLOSE-BINDING PROTEIN 4</fullName>
    </submittedName>
</protein>
<evidence type="ECO:0000256" key="3">
    <source>
        <dbReference type="ARBA" id="ARBA00022622"/>
    </source>
</evidence>
<dbReference type="InterPro" id="IPR012946">
    <property type="entry name" value="X8"/>
</dbReference>
<name>A0A9R0J003_SPIOL</name>
<dbReference type="Gene3D" id="1.20.58.1040">
    <property type="match status" value="1"/>
</dbReference>
<dbReference type="InterPro" id="IPR044788">
    <property type="entry name" value="X8_dom_prot"/>
</dbReference>
<comment type="subcellular location">
    <subcellularLocation>
        <location evidence="1">Cell membrane</location>
        <topology evidence="1">Lipid-anchor</topology>
        <topology evidence="1">GPI-anchor</topology>
    </subcellularLocation>
</comment>
<dbReference type="PANTHER" id="PTHR31044">
    <property type="entry name" value="BETA-1,3 GLUCANASE"/>
    <property type="match status" value="1"/>
</dbReference>
<dbReference type="GO" id="GO:0098552">
    <property type="term" value="C:side of membrane"/>
    <property type="evidence" value="ECO:0007669"/>
    <property type="project" value="UniProtKB-KW"/>
</dbReference>
<evidence type="ECO:0000256" key="9">
    <source>
        <dbReference type="SAM" id="MobiDB-lite"/>
    </source>
</evidence>
<feature type="chain" id="PRO_5040337406" evidence="10">
    <location>
        <begin position="24"/>
        <end position="321"/>
    </location>
</feature>
<keyword evidence="7" id="KW-0325">Glycoprotein</keyword>
<evidence type="ECO:0000256" key="1">
    <source>
        <dbReference type="ARBA" id="ARBA00004609"/>
    </source>
</evidence>
<evidence type="ECO:0000256" key="4">
    <source>
        <dbReference type="ARBA" id="ARBA00022729"/>
    </source>
</evidence>
<evidence type="ECO:0000256" key="10">
    <source>
        <dbReference type="SAM" id="SignalP"/>
    </source>
</evidence>
<keyword evidence="3" id="KW-0336">GPI-anchor</keyword>
<gene>
    <name evidence="13" type="primary">LOC110797252</name>
</gene>
<keyword evidence="8" id="KW-0449">Lipoprotein</keyword>
<dbReference type="RefSeq" id="XP_021858033.1">
    <property type="nucleotide sequence ID" value="XM_022002341.2"/>
</dbReference>
<feature type="compositionally biased region" description="Low complexity" evidence="9">
    <location>
        <begin position="263"/>
        <end position="276"/>
    </location>
</feature>
<dbReference type="KEGG" id="soe:110797252"/>
<feature type="compositionally biased region" description="Low complexity" evidence="9">
    <location>
        <begin position="220"/>
        <end position="255"/>
    </location>
</feature>
<feature type="region of interest" description="Disordered" evidence="9">
    <location>
        <begin position="96"/>
        <end position="115"/>
    </location>
</feature>
<feature type="region of interest" description="Disordered" evidence="9">
    <location>
        <begin position="213"/>
        <end position="293"/>
    </location>
</feature>
<reference evidence="12" key="1">
    <citation type="journal article" date="2021" name="Nat. Commun.">
        <title>Genomic analyses provide insights into spinach domestication and the genetic basis of agronomic traits.</title>
        <authorList>
            <person name="Cai X."/>
            <person name="Sun X."/>
            <person name="Xu C."/>
            <person name="Sun H."/>
            <person name="Wang X."/>
            <person name="Ge C."/>
            <person name="Zhang Z."/>
            <person name="Wang Q."/>
            <person name="Fei Z."/>
            <person name="Jiao C."/>
            <person name="Wang Q."/>
        </authorList>
    </citation>
    <scope>NUCLEOTIDE SEQUENCE [LARGE SCALE GENOMIC DNA]</scope>
    <source>
        <strain evidence="12">cv. Varoflay</strain>
    </source>
</reference>
<evidence type="ECO:0000256" key="2">
    <source>
        <dbReference type="ARBA" id="ARBA00022475"/>
    </source>
</evidence>
<dbReference type="PANTHER" id="PTHR31044:SF120">
    <property type="entry name" value="CARBOHYDRATE-BINDING X8 DOMAIN SUPERFAMILY PROTEIN"/>
    <property type="match status" value="1"/>
</dbReference>
<evidence type="ECO:0000256" key="5">
    <source>
        <dbReference type="ARBA" id="ARBA00023136"/>
    </source>
</evidence>
<dbReference type="GO" id="GO:0005886">
    <property type="term" value="C:plasma membrane"/>
    <property type="evidence" value="ECO:0007669"/>
    <property type="project" value="UniProtKB-SubCell"/>
</dbReference>
<reference evidence="13" key="2">
    <citation type="submission" date="2025-08" db="UniProtKB">
        <authorList>
            <consortium name="RefSeq"/>
        </authorList>
    </citation>
    <scope>IDENTIFICATION</scope>
    <source>
        <tissue evidence="13">Leaf</tissue>
    </source>
</reference>
<keyword evidence="5" id="KW-0472">Membrane</keyword>
<dbReference type="FunFam" id="1.20.58.1040:FF:000001">
    <property type="entry name" value="Glucan endo-1,3-beta-glucosidase 4"/>
    <property type="match status" value="1"/>
</dbReference>
<evidence type="ECO:0000313" key="13">
    <source>
        <dbReference type="RefSeq" id="XP_021858033.1"/>
    </source>
</evidence>
<organism evidence="12 13">
    <name type="scientific">Spinacia oleracea</name>
    <name type="common">Spinach</name>
    <dbReference type="NCBI Taxonomy" id="3562"/>
    <lineage>
        <taxon>Eukaryota</taxon>
        <taxon>Viridiplantae</taxon>
        <taxon>Streptophyta</taxon>
        <taxon>Embryophyta</taxon>
        <taxon>Tracheophyta</taxon>
        <taxon>Spermatophyta</taxon>
        <taxon>Magnoliopsida</taxon>
        <taxon>eudicotyledons</taxon>
        <taxon>Gunneridae</taxon>
        <taxon>Pentapetalae</taxon>
        <taxon>Caryophyllales</taxon>
        <taxon>Chenopodiaceae</taxon>
        <taxon>Chenopodioideae</taxon>
        <taxon>Anserineae</taxon>
        <taxon>Spinacia</taxon>
    </lineage>
</organism>
<evidence type="ECO:0000259" key="11">
    <source>
        <dbReference type="SMART" id="SM00768"/>
    </source>
</evidence>
<keyword evidence="6" id="KW-1015">Disulfide bond</keyword>
<dbReference type="GO" id="GO:0009506">
    <property type="term" value="C:plasmodesma"/>
    <property type="evidence" value="ECO:0007669"/>
    <property type="project" value="UniProtKB-ARBA"/>
</dbReference>
<dbReference type="SMART" id="SM00768">
    <property type="entry name" value="X8"/>
    <property type="match status" value="1"/>
</dbReference>
<keyword evidence="12" id="KW-1185">Reference proteome</keyword>
<sequence length="321" mass="32433">MAKLDSIYIFLLLSSLIISKSGGIESETQRKLQKVVRRLDDNTITNPANFPPYTPTPTIITVPASNPTTPVNDPIPTTPPATTTVPSTTTPAPPITNPANPGNVPVSNPPTDGSGTAGGSWCIANSGASESALQSGLDYACGSGLADCSTIQDGGSCYNPNSLANHASYAFNSYFQKNPSSTSCDFGGAAVMVNTNPSTGSCIYPSSATGTGTGAGGGAAMPLSTTPPTTETPSSTFPTPTTSSPGTTGLPYGSPAYGNNYGSPPSLTTPSNPNSLFPASYGPDSPPLGNTLPAGTASLRPDISFIIPVVFYLTGKLILGT</sequence>